<dbReference type="PANTHER" id="PTHR43476:SF3">
    <property type="entry name" value="FAD-BINDING MONOOXYGENASE"/>
    <property type="match status" value="1"/>
</dbReference>
<gene>
    <name evidence="5" type="ORF">EURHEDRAFT_471157</name>
</gene>
<dbReference type="SUPFAM" id="SSF51905">
    <property type="entry name" value="FAD/NAD(P)-binding domain"/>
    <property type="match status" value="1"/>
</dbReference>
<dbReference type="HOGENOM" id="CLU_026314_0_0_1"/>
<dbReference type="RefSeq" id="XP_040642001.1">
    <property type="nucleotide sequence ID" value="XM_040785325.1"/>
</dbReference>
<organism evidence="5 6">
    <name type="scientific">Aspergillus ruber (strain CBS 135680)</name>
    <dbReference type="NCBI Taxonomy" id="1388766"/>
    <lineage>
        <taxon>Eukaryota</taxon>
        <taxon>Fungi</taxon>
        <taxon>Dikarya</taxon>
        <taxon>Ascomycota</taxon>
        <taxon>Pezizomycotina</taxon>
        <taxon>Eurotiomycetes</taxon>
        <taxon>Eurotiomycetidae</taxon>
        <taxon>Eurotiales</taxon>
        <taxon>Aspergillaceae</taxon>
        <taxon>Aspergillus</taxon>
        <taxon>Aspergillus subgen. Aspergillus</taxon>
    </lineage>
</organism>
<evidence type="ECO:0000313" key="5">
    <source>
        <dbReference type="EMBL" id="EYE98313.1"/>
    </source>
</evidence>
<dbReference type="AlphaFoldDB" id="A0A017SMU6"/>
<dbReference type="OrthoDB" id="10016252at2759"/>
<keyword evidence="1" id="KW-0285">Flavoprotein</keyword>
<keyword evidence="5" id="KW-0503">Monooxygenase</keyword>
<sequence length="641" mass="72504">MAEHDYETVNVVICGCGPTGAMLSAYLGRLSVRHIVLEKEDGITTDPRGIALDEDGIRLLQGIGVYEHVYKDIGTCMQKFKFIGGTEKTLDTAPFLEMDYGTTEGGTGHVGFICHKQPTLEQHLRNAMTSSEFCQLRSNSTVFEIREDEEYTYCRYRDINGNTHTIKSRFFIGADGKTGFTRKNYLEPLGIYMEQAHQSFYDETWVALNWNIVLPTPTTHPDFPLWDLGFTPQQVYDLFFPSNFRFICNPNRPAVYGRFGLPEDRLCRFEFVVQNGEDGDEMASPAKIKEVVFPYFSHAGSQYGLSQDVRFPEDCIHILRSRPFRFAARNCNEWFHGRVVLCGDSAHVFPPFGGQGIASGFRDAISLSWRLALLTRQQSPSPTYPPNHLEILTAWSRERKQQLTRSLSATIANGNFVTERNPLKIFLRDWSLYILSFLPSYRRDMRLGHRKEGMIRYGFADGMPFIPELGGGVCVPQVYVSAWKGGQEGYEGEVLFSDDVVFGRGKRGLFQVLVYVRDLKELSSAREVVSTIEQTSNGEIPATEVTFIFDATTPTPSSEREDTMPPIYRLATAEEFAASPLCRGRPEPRYYNPYYLGDIVGSGSVKYAILRSDRFVYASCDSQRDLEGMVGGLARYLRGVI</sequence>
<dbReference type="Gene3D" id="3.50.50.60">
    <property type="entry name" value="FAD/NAD(P)-binding domain"/>
    <property type="match status" value="2"/>
</dbReference>
<keyword evidence="2" id="KW-0274">FAD</keyword>
<reference evidence="6" key="1">
    <citation type="journal article" date="2014" name="Nat. Commun.">
        <title>Genomic adaptations of the halophilic Dead Sea filamentous fungus Eurotium rubrum.</title>
        <authorList>
            <person name="Kis-Papo T."/>
            <person name="Weig A.R."/>
            <person name="Riley R."/>
            <person name="Persoh D."/>
            <person name="Salamov A."/>
            <person name="Sun H."/>
            <person name="Lipzen A."/>
            <person name="Wasser S.P."/>
            <person name="Rambold G."/>
            <person name="Grigoriev I.V."/>
            <person name="Nevo E."/>
        </authorList>
    </citation>
    <scope>NUCLEOTIDE SEQUENCE [LARGE SCALE GENOMIC DNA]</scope>
    <source>
        <strain evidence="6">CBS 135680</strain>
    </source>
</reference>
<keyword evidence="3" id="KW-0560">Oxidoreductase</keyword>
<evidence type="ECO:0000259" key="4">
    <source>
        <dbReference type="Pfam" id="PF01494"/>
    </source>
</evidence>
<dbReference type="GO" id="GO:0071949">
    <property type="term" value="F:FAD binding"/>
    <property type="evidence" value="ECO:0007669"/>
    <property type="project" value="InterPro"/>
</dbReference>
<dbReference type="GO" id="GO:0004497">
    <property type="term" value="F:monooxygenase activity"/>
    <property type="evidence" value="ECO:0007669"/>
    <property type="project" value="UniProtKB-KW"/>
</dbReference>
<protein>
    <submittedName>
        <fullName evidence="5">Monooxygenase</fullName>
    </submittedName>
</protein>
<dbReference type="EMBL" id="KK088413">
    <property type="protein sequence ID" value="EYE98313.1"/>
    <property type="molecule type" value="Genomic_DNA"/>
</dbReference>
<evidence type="ECO:0000256" key="1">
    <source>
        <dbReference type="ARBA" id="ARBA00022630"/>
    </source>
</evidence>
<dbReference type="STRING" id="1388766.A0A017SMU6"/>
<dbReference type="PANTHER" id="PTHR43476">
    <property type="entry name" value="3-(3-HYDROXY-PHENYL)PROPIONATE/3-HYDROXYCINNAMIC ACID HYDROXYLASE"/>
    <property type="match status" value="1"/>
</dbReference>
<dbReference type="GeneID" id="63700449"/>
<dbReference type="InterPro" id="IPR002938">
    <property type="entry name" value="FAD-bd"/>
</dbReference>
<name>A0A017SMU6_ASPRC</name>
<dbReference type="InterPro" id="IPR050631">
    <property type="entry name" value="PheA/TfdB_FAD_monoxygenase"/>
</dbReference>
<keyword evidence="6" id="KW-1185">Reference proteome</keyword>
<feature type="domain" description="FAD-binding" evidence="4">
    <location>
        <begin position="9"/>
        <end position="209"/>
    </location>
</feature>
<proteinExistence type="predicted"/>
<dbReference type="InterPro" id="IPR036188">
    <property type="entry name" value="FAD/NAD-bd_sf"/>
</dbReference>
<evidence type="ECO:0000313" key="6">
    <source>
        <dbReference type="Proteomes" id="UP000019804"/>
    </source>
</evidence>
<dbReference type="Proteomes" id="UP000019804">
    <property type="component" value="Unassembled WGS sequence"/>
</dbReference>
<dbReference type="PRINTS" id="PR00420">
    <property type="entry name" value="RNGMNOXGNASE"/>
</dbReference>
<feature type="domain" description="FAD-binding" evidence="4">
    <location>
        <begin position="318"/>
        <end position="378"/>
    </location>
</feature>
<evidence type="ECO:0000256" key="3">
    <source>
        <dbReference type="ARBA" id="ARBA00023002"/>
    </source>
</evidence>
<accession>A0A017SMU6</accession>
<dbReference type="Pfam" id="PF01494">
    <property type="entry name" value="FAD_binding_3"/>
    <property type="match status" value="2"/>
</dbReference>
<evidence type="ECO:0000256" key="2">
    <source>
        <dbReference type="ARBA" id="ARBA00022827"/>
    </source>
</evidence>